<dbReference type="NCBIfam" id="TIGR00029">
    <property type="entry name" value="S20"/>
    <property type="match status" value="1"/>
</dbReference>
<evidence type="ECO:0000256" key="4">
    <source>
        <dbReference type="ARBA" id="ARBA00023274"/>
    </source>
</evidence>
<dbReference type="Gene3D" id="1.20.58.110">
    <property type="entry name" value="Ribosomal protein S20"/>
    <property type="match status" value="1"/>
</dbReference>
<proteinExistence type="predicted"/>
<dbReference type="EMBL" id="MNUY01000061">
    <property type="protein sequence ID" value="OIO13342.1"/>
    <property type="molecule type" value="Genomic_DNA"/>
</dbReference>
<evidence type="ECO:0000256" key="2">
    <source>
        <dbReference type="ARBA" id="ARBA00022884"/>
    </source>
</evidence>
<keyword evidence="4" id="KW-0687">Ribonucleoprotein</keyword>
<dbReference type="GO" id="GO:0006412">
    <property type="term" value="P:translation"/>
    <property type="evidence" value="ECO:0007669"/>
    <property type="project" value="InterPro"/>
</dbReference>
<dbReference type="GO" id="GO:0005840">
    <property type="term" value="C:ribosome"/>
    <property type="evidence" value="ECO:0007669"/>
    <property type="project" value="UniProtKB-KW"/>
</dbReference>
<dbReference type="GO" id="GO:0019843">
    <property type="term" value="F:rRNA binding"/>
    <property type="evidence" value="ECO:0007669"/>
    <property type="project" value="UniProtKB-KW"/>
</dbReference>
<feature type="compositionally biased region" description="Basic and acidic residues" evidence="7">
    <location>
        <begin position="83"/>
        <end position="101"/>
    </location>
</feature>
<feature type="region of interest" description="Disordered" evidence="7">
    <location>
        <begin position="75"/>
        <end position="101"/>
    </location>
</feature>
<evidence type="ECO:0000256" key="5">
    <source>
        <dbReference type="ARBA" id="ARBA00035136"/>
    </source>
</evidence>
<evidence type="ECO:0000313" key="8">
    <source>
        <dbReference type="EMBL" id="OIO13342.1"/>
    </source>
</evidence>
<evidence type="ECO:0000256" key="3">
    <source>
        <dbReference type="ARBA" id="ARBA00022980"/>
    </source>
</evidence>
<sequence length="101" mass="11731">MPITRGATKKLRQDKKRKKQNLIVKKAVISAVKKLKLNPNLKNLSETYSLLDSTRKKKIFHKNKVARLKSNLSKLLTKKKVTKPVENKKTPRKISKDQKKK</sequence>
<dbReference type="AlphaFoldDB" id="A0A1J4TS97"/>
<dbReference type="STRING" id="1805209.AUJ73_03920"/>
<evidence type="ECO:0000256" key="7">
    <source>
        <dbReference type="SAM" id="MobiDB-lite"/>
    </source>
</evidence>
<dbReference type="GO" id="GO:0003735">
    <property type="term" value="F:structural constituent of ribosome"/>
    <property type="evidence" value="ECO:0007669"/>
    <property type="project" value="InterPro"/>
</dbReference>
<gene>
    <name evidence="8" type="ORF">AUJ73_03920</name>
</gene>
<accession>A0A1J4TS97</accession>
<protein>
    <recommendedName>
        <fullName evidence="5">Small ribosomal subunit protein bS20</fullName>
    </recommendedName>
    <alternativeName>
        <fullName evidence="6">30S ribosomal protein S20</fullName>
    </alternativeName>
</protein>
<dbReference type="GO" id="GO:1990904">
    <property type="term" value="C:ribonucleoprotein complex"/>
    <property type="evidence" value="ECO:0007669"/>
    <property type="project" value="UniProtKB-KW"/>
</dbReference>
<dbReference type="InterPro" id="IPR002583">
    <property type="entry name" value="Ribosomal_bS20"/>
</dbReference>
<reference evidence="8 9" key="1">
    <citation type="journal article" date="2016" name="Environ. Microbiol.">
        <title>Genomic resolution of a cold subsurface aquifer community provides metabolic insights for novel microbes adapted to high CO concentrations.</title>
        <authorList>
            <person name="Probst A.J."/>
            <person name="Castelle C.J."/>
            <person name="Singh A."/>
            <person name="Brown C.T."/>
            <person name="Anantharaman K."/>
            <person name="Sharon I."/>
            <person name="Hug L.A."/>
            <person name="Burstein D."/>
            <person name="Emerson J.B."/>
            <person name="Thomas B.C."/>
            <person name="Banfield J.F."/>
        </authorList>
    </citation>
    <scope>NUCLEOTIDE SEQUENCE [LARGE SCALE GENOMIC DNA]</scope>
    <source>
        <strain evidence="8">CG1_02_37_22</strain>
    </source>
</reference>
<dbReference type="InterPro" id="IPR036510">
    <property type="entry name" value="Ribosomal_bS20_sf"/>
</dbReference>
<name>A0A1J4TS97_9BACT</name>
<evidence type="ECO:0000313" key="9">
    <source>
        <dbReference type="Proteomes" id="UP000183120"/>
    </source>
</evidence>
<evidence type="ECO:0000256" key="6">
    <source>
        <dbReference type="ARBA" id="ARBA00035343"/>
    </source>
</evidence>
<comment type="caution">
    <text evidence="8">The sequence shown here is derived from an EMBL/GenBank/DDBJ whole genome shotgun (WGS) entry which is preliminary data.</text>
</comment>
<keyword evidence="3" id="KW-0689">Ribosomal protein</keyword>
<dbReference type="Pfam" id="PF01649">
    <property type="entry name" value="Ribosomal_S20p"/>
    <property type="match status" value="1"/>
</dbReference>
<organism evidence="8 9">
    <name type="scientific">Candidatus Gottesmanbacteria bacterium CG1_02_37_22</name>
    <dbReference type="NCBI Taxonomy" id="1805209"/>
    <lineage>
        <taxon>Bacteria</taxon>
        <taxon>Candidatus Gottesmaniibacteriota</taxon>
    </lineage>
</organism>
<keyword evidence="2" id="KW-0694">RNA-binding</keyword>
<evidence type="ECO:0000256" key="1">
    <source>
        <dbReference type="ARBA" id="ARBA00022730"/>
    </source>
</evidence>
<dbReference type="Proteomes" id="UP000183120">
    <property type="component" value="Unassembled WGS sequence"/>
</dbReference>
<keyword evidence="1" id="KW-0699">rRNA-binding</keyword>
<dbReference type="SUPFAM" id="SSF46992">
    <property type="entry name" value="Ribosomal protein S20"/>
    <property type="match status" value="1"/>
</dbReference>